<dbReference type="Proteomes" id="UP000627464">
    <property type="component" value="Unassembled WGS sequence"/>
</dbReference>
<dbReference type="RefSeq" id="WP_188471443.1">
    <property type="nucleotide sequence ID" value="NZ_BMFZ01000003.1"/>
</dbReference>
<gene>
    <name evidence="1" type="ORF">GCM10011328_11640</name>
</gene>
<evidence type="ECO:0000313" key="2">
    <source>
        <dbReference type="Proteomes" id="UP000627464"/>
    </source>
</evidence>
<proteinExistence type="predicted"/>
<keyword evidence="2" id="KW-1185">Reference proteome</keyword>
<reference evidence="2" key="1">
    <citation type="journal article" date="2019" name="Int. J. Syst. Evol. Microbiol.">
        <title>The Global Catalogue of Microorganisms (GCM) 10K type strain sequencing project: providing services to taxonomists for standard genome sequencing and annotation.</title>
        <authorList>
            <consortium name="The Broad Institute Genomics Platform"/>
            <consortium name="The Broad Institute Genome Sequencing Center for Infectious Disease"/>
            <person name="Wu L."/>
            <person name="Ma J."/>
        </authorList>
    </citation>
    <scope>NUCLEOTIDE SEQUENCE [LARGE SCALE GENOMIC DNA]</scope>
    <source>
        <strain evidence="2">CGMCC 1.12806</strain>
    </source>
</reference>
<name>A0ABQ1G7V1_9GAMM</name>
<sequence length="65" mass="7575">MKNMLLIEDDETNELLVIPHSSISYLIAKKTEQQGEFTLLVLNNGKTQMLDMPIKDAYELFFKNR</sequence>
<evidence type="ECO:0000313" key="1">
    <source>
        <dbReference type="EMBL" id="GGA38477.1"/>
    </source>
</evidence>
<organism evidence="1 2">
    <name type="scientific">Hafnia psychrotolerans</name>
    <dbReference type="NCBI Taxonomy" id="1477018"/>
    <lineage>
        <taxon>Bacteria</taxon>
        <taxon>Pseudomonadati</taxon>
        <taxon>Pseudomonadota</taxon>
        <taxon>Gammaproteobacteria</taxon>
        <taxon>Enterobacterales</taxon>
        <taxon>Hafniaceae</taxon>
        <taxon>Hafnia</taxon>
    </lineage>
</organism>
<comment type="caution">
    <text evidence="1">The sequence shown here is derived from an EMBL/GenBank/DDBJ whole genome shotgun (WGS) entry which is preliminary data.</text>
</comment>
<accession>A0ABQ1G7V1</accession>
<protein>
    <submittedName>
        <fullName evidence="1">Uncharacterized protein</fullName>
    </submittedName>
</protein>
<dbReference type="EMBL" id="BMFZ01000003">
    <property type="protein sequence ID" value="GGA38477.1"/>
    <property type="molecule type" value="Genomic_DNA"/>
</dbReference>